<dbReference type="PANTHER" id="PTHR10891">
    <property type="entry name" value="EF-HAND CALCIUM-BINDING DOMAIN CONTAINING PROTEIN"/>
    <property type="match status" value="1"/>
</dbReference>
<dbReference type="RefSeq" id="XP_008663212.1">
    <property type="nucleotide sequence ID" value="XM_008664990.3"/>
</dbReference>
<dbReference type="GeneID" id="103641663"/>
<dbReference type="Proteomes" id="UP000007305">
    <property type="component" value="Chromosome 10"/>
</dbReference>
<accession>A0A804RJ09</accession>
<name>A0A804RJ09_MAIZE</name>
<evidence type="ECO:0000256" key="3">
    <source>
        <dbReference type="ARBA" id="ARBA00022837"/>
    </source>
</evidence>
<dbReference type="PROSITE" id="PS00018">
    <property type="entry name" value="EF_HAND_1"/>
    <property type="match status" value="2"/>
</dbReference>
<dbReference type="KEGG" id="zma:103641663"/>
<keyword evidence="1" id="KW-0479">Metal-binding</keyword>
<feature type="domain" description="EF-hand" evidence="4">
    <location>
        <begin position="64"/>
        <end position="99"/>
    </location>
</feature>
<dbReference type="GO" id="GO:0005509">
    <property type="term" value="F:calcium ion binding"/>
    <property type="evidence" value="ECO:0007669"/>
    <property type="project" value="InterPro"/>
</dbReference>
<feature type="domain" description="EF-hand" evidence="4">
    <location>
        <begin position="194"/>
        <end position="228"/>
    </location>
</feature>
<dbReference type="AlphaFoldDB" id="A0A804RJ09"/>
<keyword evidence="6" id="KW-1185">Reference proteome</keyword>
<gene>
    <name evidence="5" type="primary">LOC103641663</name>
</gene>
<keyword evidence="2" id="KW-0677">Repeat</keyword>
<organism evidence="5 6">
    <name type="scientific">Zea mays</name>
    <name type="common">Maize</name>
    <dbReference type="NCBI Taxonomy" id="4577"/>
    <lineage>
        <taxon>Eukaryota</taxon>
        <taxon>Viridiplantae</taxon>
        <taxon>Streptophyta</taxon>
        <taxon>Embryophyta</taxon>
        <taxon>Tracheophyta</taxon>
        <taxon>Spermatophyta</taxon>
        <taxon>Magnoliopsida</taxon>
        <taxon>Liliopsida</taxon>
        <taxon>Poales</taxon>
        <taxon>Poaceae</taxon>
        <taxon>PACMAD clade</taxon>
        <taxon>Panicoideae</taxon>
        <taxon>Andropogonodae</taxon>
        <taxon>Andropogoneae</taxon>
        <taxon>Tripsacinae</taxon>
        <taxon>Zea</taxon>
    </lineage>
</organism>
<dbReference type="PROSITE" id="PS50222">
    <property type="entry name" value="EF_HAND_2"/>
    <property type="match status" value="2"/>
</dbReference>
<protein>
    <recommendedName>
        <fullName evidence="4">EF-hand domain-containing protein</fullName>
    </recommendedName>
</protein>
<dbReference type="Pfam" id="PF13833">
    <property type="entry name" value="EF-hand_8"/>
    <property type="match status" value="1"/>
</dbReference>
<dbReference type="CDD" id="cd00051">
    <property type="entry name" value="EFh"/>
    <property type="match status" value="1"/>
</dbReference>
<evidence type="ECO:0000259" key="4">
    <source>
        <dbReference type="PROSITE" id="PS50222"/>
    </source>
</evidence>
<dbReference type="OrthoDB" id="26525at2759"/>
<evidence type="ECO:0000256" key="1">
    <source>
        <dbReference type="ARBA" id="ARBA00022723"/>
    </source>
</evidence>
<dbReference type="EnsemblPlants" id="Zm00001eb422850_T001">
    <property type="protein sequence ID" value="Zm00001eb422850_P001"/>
    <property type="gene ID" value="Zm00001eb422850"/>
</dbReference>
<reference evidence="5" key="3">
    <citation type="submission" date="2021-05" db="UniProtKB">
        <authorList>
            <consortium name="EnsemblPlants"/>
        </authorList>
    </citation>
    <scope>IDENTIFICATION</scope>
    <source>
        <strain evidence="5">cv. B73</strain>
    </source>
</reference>
<dbReference type="Gene3D" id="1.10.238.10">
    <property type="entry name" value="EF-hand"/>
    <property type="match status" value="2"/>
</dbReference>
<evidence type="ECO:0000256" key="2">
    <source>
        <dbReference type="ARBA" id="ARBA00022737"/>
    </source>
</evidence>
<dbReference type="SMART" id="SM00054">
    <property type="entry name" value="EFh"/>
    <property type="match status" value="3"/>
</dbReference>
<dbReference type="Gramene" id="Zm00001eb422850_T001">
    <property type="protein sequence ID" value="Zm00001eb422850_P001"/>
    <property type="gene ID" value="Zm00001eb422850"/>
</dbReference>
<reference evidence="6" key="1">
    <citation type="journal article" date="2009" name="Science">
        <title>The B73 maize genome: complexity, diversity, and dynamics.</title>
        <authorList>
            <person name="Schnable P.S."/>
            <person name="Ware D."/>
            <person name="Fulton R.S."/>
            <person name="Stein J.C."/>
            <person name="Wei F."/>
            <person name="Pasternak S."/>
            <person name="Liang C."/>
            <person name="Zhang J."/>
            <person name="Fulton L."/>
            <person name="Graves T.A."/>
            <person name="Minx P."/>
            <person name="Reily A.D."/>
            <person name="Courtney L."/>
            <person name="Kruchowski S.S."/>
            <person name="Tomlinson C."/>
            <person name="Strong C."/>
            <person name="Delehaunty K."/>
            <person name="Fronick C."/>
            <person name="Courtney B."/>
            <person name="Rock S.M."/>
            <person name="Belter E."/>
            <person name="Du F."/>
            <person name="Kim K."/>
            <person name="Abbott R.M."/>
            <person name="Cotton M."/>
            <person name="Levy A."/>
            <person name="Marchetto P."/>
            <person name="Ochoa K."/>
            <person name="Jackson S.M."/>
            <person name="Gillam B."/>
            <person name="Chen W."/>
            <person name="Yan L."/>
            <person name="Higginbotham J."/>
            <person name="Cardenas M."/>
            <person name="Waligorski J."/>
            <person name="Applebaum E."/>
            <person name="Phelps L."/>
            <person name="Falcone J."/>
            <person name="Kanchi K."/>
            <person name="Thane T."/>
            <person name="Scimone A."/>
            <person name="Thane N."/>
            <person name="Henke J."/>
            <person name="Wang T."/>
            <person name="Ruppert J."/>
            <person name="Shah N."/>
            <person name="Rotter K."/>
            <person name="Hodges J."/>
            <person name="Ingenthron E."/>
            <person name="Cordes M."/>
            <person name="Kohlberg S."/>
            <person name="Sgro J."/>
            <person name="Delgado B."/>
            <person name="Mead K."/>
            <person name="Chinwalla A."/>
            <person name="Leonard S."/>
            <person name="Crouse K."/>
            <person name="Collura K."/>
            <person name="Kudrna D."/>
            <person name="Currie J."/>
            <person name="He R."/>
            <person name="Angelova A."/>
            <person name="Rajasekar S."/>
            <person name="Mueller T."/>
            <person name="Lomeli R."/>
            <person name="Scara G."/>
            <person name="Ko A."/>
            <person name="Delaney K."/>
            <person name="Wissotski M."/>
            <person name="Lopez G."/>
            <person name="Campos D."/>
            <person name="Braidotti M."/>
            <person name="Ashley E."/>
            <person name="Golser W."/>
            <person name="Kim H."/>
            <person name="Lee S."/>
            <person name="Lin J."/>
            <person name="Dujmic Z."/>
            <person name="Kim W."/>
            <person name="Talag J."/>
            <person name="Zuccolo A."/>
            <person name="Fan C."/>
            <person name="Sebastian A."/>
            <person name="Kramer M."/>
            <person name="Spiegel L."/>
            <person name="Nascimento L."/>
            <person name="Zutavern T."/>
            <person name="Miller B."/>
            <person name="Ambroise C."/>
            <person name="Muller S."/>
            <person name="Spooner W."/>
            <person name="Narechania A."/>
            <person name="Ren L."/>
            <person name="Wei S."/>
            <person name="Kumari S."/>
            <person name="Faga B."/>
            <person name="Levy M.J."/>
            <person name="McMahan L."/>
            <person name="Van Buren P."/>
            <person name="Vaughn M.W."/>
            <person name="Ying K."/>
            <person name="Yeh C.-T."/>
            <person name="Emrich S.J."/>
            <person name="Jia Y."/>
            <person name="Kalyanaraman A."/>
            <person name="Hsia A.-P."/>
            <person name="Barbazuk W.B."/>
            <person name="Baucom R.S."/>
            <person name="Brutnell T.P."/>
            <person name="Carpita N.C."/>
            <person name="Chaparro C."/>
            <person name="Chia J.-M."/>
            <person name="Deragon J.-M."/>
            <person name="Estill J.C."/>
            <person name="Fu Y."/>
            <person name="Jeddeloh J.A."/>
            <person name="Han Y."/>
            <person name="Lee H."/>
            <person name="Li P."/>
            <person name="Lisch D.R."/>
            <person name="Liu S."/>
            <person name="Liu Z."/>
            <person name="Nagel D.H."/>
            <person name="McCann M.C."/>
            <person name="SanMiguel P."/>
            <person name="Myers A.M."/>
            <person name="Nettleton D."/>
            <person name="Nguyen J."/>
            <person name="Penning B.W."/>
            <person name="Ponnala L."/>
            <person name="Schneider K.L."/>
            <person name="Schwartz D.C."/>
            <person name="Sharma A."/>
            <person name="Soderlund C."/>
            <person name="Springer N.M."/>
            <person name="Sun Q."/>
            <person name="Wang H."/>
            <person name="Waterman M."/>
            <person name="Westerman R."/>
            <person name="Wolfgruber T.K."/>
            <person name="Yang L."/>
            <person name="Yu Y."/>
            <person name="Zhang L."/>
            <person name="Zhou S."/>
            <person name="Zhu Q."/>
            <person name="Bennetzen J.L."/>
            <person name="Dawe R.K."/>
            <person name="Jiang J."/>
            <person name="Jiang N."/>
            <person name="Presting G.G."/>
            <person name="Wessler S.R."/>
            <person name="Aluru S."/>
            <person name="Martienssen R.A."/>
            <person name="Clifton S.W."/>
            <person name="McCombie W.R."/>
            <person name="Wing R.A."/>
            <person name="Wilson R.K."/>
        </authorList>
    </citation>
    <scope>NUCLEOTIDE SEQUENCE [LARGE SCALE GENOMIC DNA]</scope>
    <source>
        <strain evidence="6">cv. B73</strain>
    </source>
</reference>
<dbReference type="InterPro" id="IPR011992">
    <property type="entry name" value="EF-hand-dom_pair"/>
</dbReference>
<proteinExistence type="predicted"/>
<dbReference type="FunFam" id="1.10.238.10:FF:000816">
    <property type="entry name" value="Calcium-binding protein CML38"/>
    <property type="match status" value="1"/>
</dbReference>
<evidence type="ECO:0000313" key="5">
    <source>
        <dbReference type="EnsemblPlants" id="Zm00001eb422850_P001"/>
    </source>
</evidence>
<dbReference type="InterPro" id="IPR039647">
    <property type="entry name" value="EF_hand_pair_protein_CML-like"/>
</dbReference>
<sequence length="228" mass="24441">MQHKRIHISPRLHLTLGVFNYFRSKRALANHSAASKCAISRPQLLIPWHARDATIVTKKMAASSATALAAALFEALDTDGDGKVSASELRGSAAAVALDEEEAAAVLAAAGADGDGLLGRDEFLRMACEAAAADQADADVRRRCLRAAFGMFADGQGQQGAAGTKEQEREQRITPASLQRMLGRLQVGAEQLPVGLDECRAMICRFDLDGDGVISFEEFRVMMHDGLM</sequence>
<dbReference type="SUPFAM" id="SSF47473">
    <property type="entry name" value="EF-hand"/>
    <property type="match status" value="1"/>
</dbReference>
<keyword evidence="3" id="KW-0106">Calcium</keyword>
<evidence type="ECO:0000313" key="6">
    <source>
        <dbReference type="Proteomes" id="UP000007305"/>
    </source>
</evidence>
<reference evidence="5" key="2">
    <citation type="submission" date="2019-07" db="EMBL/GenBank/DDBJ databases">
        <authorList>
            <person name="Seetharam A."/>
            <person name="Woodhouse M."/>
            <person name="Cannon E."/>
        </authorList>
    </citation>
    <scope>NUCLEOTIDE SEQUENCE [LARGE SCALE GENOMIC DNA]</scope>
    <source>
        <strain evidence="5">cv. B73</strain>
    </source>
</reference>
<dbReference type="InParanoid" id="A0A804RJ09"/>
<dbReference type="InterPro" id="IPR018247">
    <property type="entry name" value="EF_Hand_1_Ca_BS"/>
</dbReference>
<dbReference type="Pfam" id="PF13499">
    <property type="entry name" value="EF-hand_7"/>
    <property type="match status" value="1"/>
</dbReference>
<dbReference type="InterPro" id="IPR002048">
    <property type="entry name" value="EF_hand_dom"/>
</dbReference>